<keyword evidence="2" id="KW-0012">Acyltransferase</keyword>
<dbReference type="EMBL" id="BTGU01002315">
    <property type="protein sequence ID" value="GMN36566.1"/>
    <property type="molecule type" value="Genomic_DNA"/>
</dbReference>
<protein>
    <submittedName>
        <fullName evidence="3">Uncharacterized protein</fullName>
    </submittedName>
</protein>
<dbReference type="InterPro" id="IPR023213">
    <property type="entry name" value="CAT-like_dom_sf"/>
</dbReference>
<sequence length="109" mass="11858">MCMEGAAEIFWKLTRAFKEGVGGTGVAGSPRFGVYEVDFGWGKPEKVEIVSVERTGAMALVESRDGSGGIEIGLVLKKHKMDVFSSLFHAGLENQCLGFFPYFSFIVSI</sequence>
<dbReference type="Proteomes" id="UP001187192">
    <property type="component" value="Unassembled WGS sequence"/>
</dbReference>
<dbReference type="InterPro" id="IPR051504">
    <property type="entry name" value="Plant_metabolite_acyltrans"/>
</dbReference>
<name>A0AA88CZF2_FICCA</name>
<dbReference type="PANTHER" id="PTHR31625">
    <property type="match status" value="1"/>
</dbReference>
<comment type="caution">
    <text evidence="3">The sequence shown here is derived from an EMBL/GenBank/DDBJ whole genome shotgun (WGS) entry which is preliminary data.</text>
</comment>
<organism evidence="3 4">
    <name type="scientific">Ficus carica</name>
    <name type="common">Common fig</name>
    <dbReference type="NCBI Taxonomy" id="3494"/>
    <lineage>
        <taxon>Eukaryota</taxon>
        <taxon>Viridiplantae</taxon>
        <taxon>Streptophyta</taxon>
        <taxon>Embryophyta</taxon>
        <taxon>Tracheophyta</taxon>
        <taxon>Spermatophyta</taxon>
        <taxon>Magnoliopsida</taxon>
        <taxon>eudicotyledons</taxon>
        <taxon>Gunneridae</taxon>
        <taxon>Pentapetalae</taxon>
        <taxon>rosids</taxon>
        <taxon>fabids</taxon>
        <taxon>Rosales</taxon>
        <taxon>Moraceae</taxon>
        <taxon>Ficeae</taxon>
        <taxon>Ficus</taxon>
    </lineage>
</organism>
<dbReference type="GO" id="GO:0016747">
    <property type="term" value="F:acyltransferase activity, transferring groups other than amino-acyl groups"/>
    <property type="evidence" value="ECO:0007669"/>
    <property type="project" value="UniProtKB-ARBA"/>
</dbReference>
<dbReference type="AlphaFoldDB" id="A0AA88CZF2"/>
<evidence type="ECO:0000256" key="1">
    <source>
        <dbReference type="ARBA" id="ARBA00022679"/>
    </source>
</evidence>
<keyword evidence="1" id="KW-0808">Transferase</keyword>
<evidence type="ECO:0000256" key="2">
    <source>
        <dbReference type="ARBA" id="ARBA00023315"/>
    </source>
</evidence>
<accession>A0AA88CZF2</accession>
<reference evidence="3" key="1">
    <citation type="submission" date="2023-07" db="EMBL/GenBank/DDBJ databases">
        <title>draft genome sequence of fig (Ficus carica).</title>
        <authorList>
            <person name="Takahashi T."/>
            <person name="Nishimura K."/>
        </authorList>
    </citation>
    <scope>NUCLEOTIDE SEQUENCE</scope>
</reference>
<keyword evidence="4" id="KW-1185">Reference proteome</keyword>
<proteinExistence type="predicted"/>
<evidence type="ECO:0000313" key="3">
    <source>
        <dbReference type="EMBL" id="GMN36566.1"/>
    </source>
</evidence>
<gene>
    <name evidence="3" type="ORF">TIFTF001_042463</name>
</gene>
<evidence type="ECO:0000313" key="4">
    <source>
        <dbReference type="Proteomes" id="UP001187192"/>
    </source>
</evidence>
<dbReference type="Gene3D" id="3.30.559.10">
    <property type="entry name" value="Chloramphenicol acetyltransferase-like domain"/>
    <property type="match status" value="1"/>
</dbReference>
<dbReference type="Pfam" id="PF02458">
    <property type="entry name" value="Transferase"/>
    <property type="match status" value="1"/>
</dbReference>